<dbReference type="NCBIfam" id="TIGR00573">
    <property type="entry name" value="dnaq"/>
    <property type="match status" value="1"/>
</dbReference>
<reference evidence="5 6" key="1">
    <citation type="submission" date="2019-03" db="EMBL/GenBank/DDBJ databases">
        <title>This is whole genome sequence of Paenibacillus sp MS74 strain.</title>
        <authorList>
            <person name="Trinh H.N."/>
        </authorList>
    </citation>
    <scope>NUCLEOTIDE SEQUENCE [LARGE SCALE GENOMIC DNA]</scope>
    <source>
        <strain evidence="5 6">MS74</strain>
    </source>
</reference>
<evidence type="ECO:0000256" key="3">
    <source>
        <dbReference type="ARBA" id="ARBA00022839"/>
    </source>
</evidence>
<feature type="domain" description="Exonuclease" evidence="4">
    <location>
        <begin position="59"/>
        <end position="228"/>
    </location>
</feature>
<dbReference type="SMART" id="SM00479">
    <property type="entry name" value="EXOIII"/>
    <property type="match status" value="1"/>
</dbReference>
<dbReference type="SUPFAM" id="SSF53098">
    <property type="entry name" value="Ribonuclease H-like"/>
    <property type="match status" value="1"/>
</dbReference>
<dbReference type="GO" id="GO:0003677">
    <property type="term" value="F:DNA binding"/>
    <property type="evidence" value="ECO:0007669"/>
    <property type="project" value="InterPro"/>
</dbReference>
<dbReference type="GO" id="GO:0003887">
    <property type="term" value="F:DNA-directed DNA polymerase activity"/>
    <property type="evidence" value="ECO:0007669"/>
    <property type="project" value="InterPro"/>
</dbReference>
<keyword evidence="3 5" id="KW-0269">Exonuclease</keyword>
<proteinExistence type="predicted"/>
<organism evidence="5 6">
    <name type="scientific">Paenibacillus piri</name>
    <dbReference type="NCBI Taxonomy" id="2547395"/>
    <lineage>
        <taxon>Bacteria</taxon>
        <taxon>Bacillati</taxon>
        <taxon>Bacillota</taxon>
        <taxon>Bacilli</taxon>
        <taxon>Bacillales</taxon>
        <taxon>Paenibacillaceae</taxon>
        <taxon>Paenibacillus</taxon>
    </lineage>
</organism>
<dbReference type="NCBIfam" id="NF005836">
    <property type="entry name" value="PRK07740.1"/>
    <property type="match status" value="1"/>
</dbReference>
<name>A0A4V2ZT64_9BACL</name>
<dbReference type="OrthoDB" id="9804290at2"/>
<dbReference type="PANTHER" id="PTHR30231">
    <property type="entry name" value="DNA POLYMERASE III SUBUNIT EPSILON"/>
    <property type="match status" value="1"/>
</dbReference>
<dbReference type="InterPro" id="IPR013520">
    <property type="entry name" value="Ribonucl_H"/>
</dbReference>
<dbReference type="GO" id="GO:0045004">
    <property type="term" value="P:DNA replication proofreading"/>
    <property type="evidence" value="ECO:0007669"/>
    <property type="project" value="TreeGrafter"/>
</dbReference>
<dbReference type="InterPro" id="IPR012337">
    <property type="entry name" value="RNaseH-like_sf"/>
</dbReference>
<evidence type="ECO:0000256" key="1">
    <source>
        <dbReference type="ARBA" id="ARBA00022722"/>
    </source>
</evidence>
<keyword evidence="2" id="KW-0378">Hydrolase</keyword>
<evidence type="ECO:0000259" key="4">
    <source>
        <dbReference type="SMART" id="SM00479"/>
    </source>
</evidence>
<dbReference type="PANTHER" id="PTHR30231:SF41">
    <property type="entry name" value="DNA POLYMERASE III SUBUNIT EPSILON"/>
    <property type="match status" value="1"/>
</dbReference>
<gene>
    <name evidence="5" type="ORF">E1757_19255</name>
</gene>
<evidence type="ECO:0000313" key="6">
    <source>
        <dbReference type="Proteomes" id="UP000295636"/>
    </source>
</evidence>
<dbReference type="AlphaFoldDB" id="A0A4V2ZT64"/>
<dbReference type="GO" id="GO:0008408">
    <property type="term" value="F:3'-5' exonuclease activity"/>
    <property type="evidence" value="ECO:0007669"/>
    <property type="project" value="TreeGrafter"/>
</dbReference>
<dbReference type="CDD" id="cd06127">
    <property type="entry name" value="DEDDh"/>
    <property type="match status" value="1"/>
</dbReference>
<dbReference type="InterPro" id="IPR036397">
    <property type="entry name" value="RNaseH_sf"/>
</dbReference>
<dbReference type="Proteomes" id="UP000295636">
    <property type="component" value="Unassembled WGS sequence"/>
</dbReference>
<dbReference type="InterPro" id="IPR006054">
    <property type="entry name" value="DnaQ"/>
</dbReference>
<dbReference type="Gene3D" id="3.30.420.10">
    <property type="entry name" value="Ribonuclease H-like superfamily/Ribonuclease H"/>
    <property type="match status" value="1"/>
</dbReference>
<comment type="caution">
    <text evidence="5">The sequence shown here is derived from an EMBL/GenBank/DDBJ whole genome shotgun (WGS) entry which is preliminary data.</text>
</comment>
<accession>A0A4V2ZT64</accession>
<dbReference type="Pfam" id="PF00929">
    <property type="entry name" value="RNase_T"/>
    <property type="match status" value="1"/>
</dbReference>
<dbReference type="EMBL" id="SMRT01000009">
    <property type="protein sequence ID" value="TDF95864.1"/>
    <property type="molecule type" value="Genomic_DNA"/>
</dbReference>
<dbReference type="FunFam" id="3.30.420.10:FF:000045">
    <property type="entry name" value="3'-5' exonuclease DinG"/>
    <property type="match status" value="1"/>
</dbReference>
<protein>
    <submittedName>
        <fullName evidence="5">3'-5' exonuclease</fullName>
    </submittedName>
</protein>
<sequence length="245" mass="27832">MKDMKPAGRMWHLYKMGGITPAITSMFNVQSAQQMAFIRSIMKEQRKNSLYEIPLKTVELVVFDLETTGFSPYNGDEIISFGAVSVTGDALEEDQTFYSLVNPRRSIPDEIVELTGITNDMVNDAPDMINGLRSFLEFVQQKVLVAHGTGHDKHFLNSALWKTSKVNLSHRMLDTMMIAKWLNPKLKSYDLDTMLDLYGIEVTMRHHALEDALMTARLWGKLVSEIHAREIHTLGDLYAQLSHQA</sequence>
<dbReference type="GO" id="GO:0005829">
    <property type="term" value="C:cytosol"/>
    <property type="evidence" value="ECO:0007669"/>
    <property type="project" value="TreeGrafter"/>
</dbReference>
<dbReference type="RefSeq" id="WP_133231059.1">
    <property type="nucleotide sequence ID" value="NZ_SMRT01000009.1"/>
</dbReference>
<keyword evidence="1" id="KW-0540">Nuclease</keyword>
<evidence type="ECO:0000313" key="5">
    <source>
        <dbReference type="EMBL" id="TDF95864.1"/>
    </source>
</evidence>
<evidence type="ECO:0000256" key="2">
    <source>
        <dbReference type="ARBA" id="ARBA00022801"/>
    </source>
</evidence>
<keyword evidence="6" id="KW-1185">Reference proteome</keyword>